<dbReference type="AlphaFoldDB" id="A0A8H5GM59"/>
<dbReference type="Proteomes" id="UP000559256">
    <property type="component" value="Unassembled WGS sequence"/>
</dbReference>
<keyword evidence="2" id="KW-1185">Reference proteome</keyword>
<dbReference type="SUPFAM" id="SSF52047">
    <property type="entry name" value="RNI-like"/>
    <property type="match status" value="1"/>
</dbReference>
<proteinExistence type="predicted"/>
<organism evidence="1 2">
    <name type="scientific">Tetrapyrgos nigripes</name>
    <dbReference type="NCBI Taxonomy" id="182062"/>
    <lineage>
        <taxon>Eukaryota</taxon>
        <taxon>Fungi</taxon>
        <taxon>Dikarya</taxon>
        <taxon>Basidiomycota</taxon>
        <taxon>Agaricomycotina</taxon>
        <taxon>Agaricomycetes</taxon>
        <taxon>Agaricomycetidae</taxon>
        <taxon>Agaricales</taxon>
        <taxon>Marasmiineae</taxon>
        <taxon>Marasmiaceae</taxon>
        <taxon>Tetrapyrgos</taxon>
    </lineage>
</organism>
<gene>
    <name evidence="1" type="ORF">D9758_003605</name>
</gene>
<dbReference type="InterPro" id="IPR032675">
    <property type="entry name" value="LRR_dom_sf"/>
</dbReference>
<evidence type="ECO:0000313" key="1">
    <source>
        <dbReference type="EMBL" id="KAF5367528.1"/>
    </source>
</evidence>
<dbReference type="Gene3D" id="3.80.10.10">
    <property type="entry name" value="Ribonuclease Inhibitor"/>
    <property type="match status" value="1"/>
</dbReference>
<name>A0A8H5GM59_9AGAR</name>
<evidence type="ECO:0008006" key="3">
    <source>
        <dbReference type="Google" id="ProtNLM"/>
    </source>
</evidence>
<dbReference type="EMBL" id="JAACJM010000019">
    <property type="protein sequence ID" value="KAF5367528.1"/>
    <property type="molecule type" value="Genomic_DNA"/>
</dbReference>
<dbReference type="OrthoDB" id="2977329at2759"/>
<accession>A0A8H5GM59</accession>
<protein>
    <recommendedName>
        <fullName evidence="3">F-box domain-containing protein</fullName>
    </recommendedName>
</protein>
<sequence length="414" mass="46362">MSTSTSSFSTKLPCEIIDEIIDQVHDTGNNVDMKNCALVCRDWLPRARTNLFRNFNFPRRIPWSWQTDSARFRDSLASLAEDIKSSPLKPPYSSVVRNLIIRAPLLITPPSHAEPLLPQLPFNNLRSLDLSSPANVFDLTSIHSLLENNPHLENLSLRSFECSLNHFLRFCSMIAAGHTSLSSLKVGYFTTRAPDPTNSWDLPLDTALSTSTPVAEHPPCLRSLSVDTSFNPRKDLETWMEPFFTMHQHFFNLSSLRCLTLPSNVPSNHPLIFQRCGPSLTHLVLTWFSSTFFSPSVVSSFKHLIKLVDLTLLEIVGKDISEGTLAILKDILAIVQQLEHLCLEFASSTFGDHGLHQIDNLLDSLLQTVGTTGLKKLTLRISTLRNVTEDEILAHLPAISGRVSVEILYHGPVY</sequence>
<comment type="caution">
    <text evidence="1">The sequence shown here is derived from an EMBL/GenBank/DDBJ whole genome shotgun (WGS) entry which is preliminary data.</text>
</comment>
<reference evidence="1 2" key="1">
    <citation type="journal article" date="2020" name="ISME J.">
        <title>Uncovering the hidden diversity of litter-decomposition mechanisms in mushroom-forming fungi.</title>
        <authorList>
            <person name="Floudas D."/>
            <person name="Bentzer J."/>
            <person name="Ahren D."/>
            <person name="Johansson T."/>
            <person name="Persson P."/>
            <person name="Tunlid A."/>
        </authorList>
    </citation>
    <scope>NUCLEOTIDE SEQUENCE [LARGE SCALE GENOMIC DNA]</scope>
    <source>
        <strain evidence="1 2">CBS 291.85</strain>
    </source>
</reference>
<evidence type="ECO:0000313" key="2">
    <source>
        <dbReference type="Proteomes" id="UP000559256"/>
    </source>
</evidence>